<accession>A0A921FZ70</accession>
<comment type="pathway">
    <text evidence="2">Cell wall biogenesis; lipoteichoic acid biosynthesis.</text>
</comment>
<keyword evidence="4" id="KW-0812">Transmembrane</keyword>
<dbReference type="InterPro" id="IPR017850">
    <property type="entry name" value="Alkaline_phosphatase_core_sf"/>
</dbReference>
<protein>
    <submittedName>
        <fullName evidence="8">LTA synthase family protein</fullName>
    </submittedName>
</protein>
<reference evidence="8" key="2">
    <citation type="submission" date="2021-09" db="EMBL/GenBank/DDBJ databases">
        <authorList>
            <person name="Gilroy R."/>
        </authorList>
    </citation>
    <scope>NUCLEOTIDE SEQUENCE</scope>
    <source>
        <strain evidence="8">CHK171-7178</strain>
    </source>
</reference>
<dbReference type="AlphaFoldDB" id="A0A921FZ70"/>
<comment type="caution">
    <text evidence="8">The sequence shown here is derived from an EMBL/GenBank/DDBJ whole genome shotgun (WGS) entry which is preliminary data.</text>
</comment>
<evidence type="ECO:0000256" key="2">
    <source>
        <dbReference type="ARBA" id="ARBA00004936"/>
    </source>
</evidence>
<dbReference type="Pfam" id="PF00884">
    <property type="entry name" value="Sulfatase"/>
    <property type="match status" value="1"/>
</dbReference>
<dbReference type="EMBL" id="DYWT01000057">
    <property type="protein sequence ID" value="HJF30826.1"/>
    <property type="molecule type" value="Genomic_DNA"/>
</dbReference>
<dbReference type="GO" id="GO:0005886">
    <property type="term" value="C:plasma membrane"/>
    <property type="evidence" value="ECO:0007669"/>
    <property type="project" value="UniProtKB-SubCell"/>
</dbReference>
<dbReference type="InterPro" id="IPR050448">
    <property type="entry name" value="OpgB/LTA_synthase_biosynth"/>
</dbReference>
<dbReference type="InterPro" id="IPR000917">
    <property type="entry name" value="Sulfatase_N"/>
</dbReference>
<organism evidence="8 9">
    <name type="scientific">Sporosarcina psychrophila</name>
    <name type="common">Bacillus psychrophilus</name>
    <dbReference type="NCBI Taxonomy" id="1476"/>
    <lineage>
        <taxon>Bacteria</taxon>
        <taxon>Bacillati</taxon>
        <taxon>Bacillota</taxon>
        <taxon>Bacilli</taxon>
        <taxon>Bacillales</taxon>
        <taxon>Caryophanaceae</taxon>
        <taxon>Sporosarcina</taxon>
    </lineage>
</organism>
<reference evidence="8" key="1">
    <citation type="journal article" date="2021" name="PeerJ">
        <title>Extensive microbial diversity within the chicken gut microbiome revealed by metagenomics and culture.</title>
        <authorList>
            <person name="Gilroy R."/>
            <person name="Ravi A."/>
            <person name="Getino M."/>
            <person name="Pursley I."/>
            <person name="Horton D.L."/>
            <person name="Alikhan N.F."/>
            <person name="Baker D."/>
            <person name="Gharbi K."/>
            <person name="Hall N."/>
            <person name="Watson M."/>
            <person name="Adriaenssens E.M."/>
            <person name="Foster-Nyarko E."/>
            <person name="Jarju S."/>
            <person name="Secka A."/>
            <person name="Antonio M."/>
            <person name="Oren A."/>
            <person name="Chaudhuri R.R."/>
            <person name="La Ragione R."/>
            <person name="Hildebrand F."/>
            <person name="Pallen M.J."/>
        </authorList>
    </citation>
    <scope>NUCLEOTIDE SEQUENCE</scope>
    <source>
        <strain evidence="8">CHK171-7178</strain>
    </source>
</reference>
<evidence type="ECO:0000256" key="5">
    <source>
        <dbReference type="ARBA" id="ARBA00022989"/>
    </source>
</evidence>
<evidence type="ECO:0000256" key="1">
    <source>
        <dbReference type="ARBA" id="ARBA00004651"/>
    </source>
</evidence>
<keyword evidence="3" id="KW-1003">Cell membrane</keyword>
<dbReference type="CDD" id="cd16015">
    <property type="entry name" value="LTA_synthase"/>
    <property type="match status" value="1"/>
</dbReference>
<dbReference type="PANTHER" id="PTHR47371:SF3">
    <property type="entry name" value="PHOSPHOGLYCEROL TRANSFERASE I"/>
    <property type="match status" value="1"/>
</dbReference>
<evidence type="ECO:0000256" key="6">
    <source>
        <dbReference type="ARBA" id="ARBA00023136"/>
    </source>
</evidence>
<dbReference type="PANTHER" id="PTHR47371">
    <property type="entry name" value="LIPOTEICHOIC ACID SYNTHASE"/>
    <property type="match status" value="1"/>
</dbReference>
<proteinExistence type="predicted"/>
<evidence type="ECO:0000256" key="4">
    <source>
        <dbReference type="ARBA" id="ARBA00022692"/>
    </source>
</evidence>
<sequence>MYNLQAPAVDKPDNYSKEKIEELYTKYSQVADDINLERTGSLDDYNIIYIMSETFSDPLKIEGVSISDDPIPMYRKLTEHYLSGESLSQGYGGGTANIEFEALTGISLEALSSNITTPFIQLSSLMNDIPTIMKLVNQQSHKLTAIHPYNTTMYKRLENYQAMGFEDYRFQDDMDYDERIDSNTYISDESAYKELMDILLKSEEKDFIHLVTMQNHKPFVHKYDNVSVQVSGAPYNLEVAHYATGLQYSDEALKDLLDQLDQLDEKTIVIFWGDHLPSFYGSEGTELYDQNGRVTMSQTPLLIYTNFDEDTRDIGTISPIYFTNYVLEISQAPVTPFMALLDKLEMVLPAFKKGTYIERETEIKISRDQLKPSTQLLLEDYDLILYDITTGKNYSQNLGFY</sequence>
<evidence type="ECO:0000313" key="8">
    <source>
        <dbReference type="EMBL" id="HJF30826.1"/>
    </source>
</evidence>
<evidence type="ECO:0000313" key="9">
    <source>
        <dbReference type="Proteomes" id="UP000698173"/>
    </source>
</evidence>
<feature type="domain" description="Sulfatase N-terminal" evidence="7">
    <location>
        <begin position="46"/>
        <end position="328"/>
    </location>
</feature>
<evidence type="ECO:0000259" key="7">
    <source>
        <dbReference type="Pfam" id="PF00884"/>
    </source>
</evidence>
<dbReference type="SUPFAM" id="SSF53649">
    <property type="entry name" value="Alkaline phosphatase-like"/>
    <property type="match status" value="1"/>
</dbReference>
<comment type="subcellular location">
    <subcellularLocation>
        <location evidence="1">Cell membrane</location>
        <topology evidence="1">Multi-pass membrane protein</topology>
    </subcellularLocation>
</comment>
<keyword evidence="5" id="KW-1133">Transmembrane helix</keyword>
<evidence type="ECO:0000256" key="3">
    <source>
        <dbReference type="ARBA" id="ARBA00022475"/>
    </source>
</evidence>
<gene>
    <name evidence="8" type="ORF">K8V56_03475</name>
</gene>
<dbReference type="Gene3D" id="3.40.720.10">
    <property type="entry name" value="Alkaline Phosphatase, subunit A"/>
    <property type="match status" value="1"/>
</dbReference>
<keyword evidence="6" id="KW-0472">Membrane</keyword>
<dbReference type="Proteomes" id="UP000698173">
    <property type="component" value="Unassembled WGS sequence"/>
</dbReference>
<name>A0A921FZ70_SPOPS</name>